<protein>
    <submittedName>
        <fullName evidence="2">Uncharacterized protein</fullName>
    </submittedName>
</protein>
<dbReference type="Proteomes" id="UP000054270">
    <property type="component" value="Unassembled WGS sequence"/>
</dbReference>
<reference evidence="3" key="1">
    <citation type="submission" date="2014-04" db="EMBL/GenBank/DDBJ databases">
        <title>Evolutionary Origins and Diversification of the Mycorrhizal Mutualists.</title>
        <authorList>
            <consortium name="DOE Joint Genome Institute"/>
            <consortium name="Mycorrhizal Genomics Consortium"/>
            <person name="Kohler A."/>
            <person name="Kuo A."/>
            <person name="Nagy L.G."/>
            <person name="Floudas D."/>
            <person name="Copeland A."/>
            <person name="Barry K.W."/>
            <person name="Cichocki N."/>
            <person name="Veneault-Fourrey C."/>
            <person name="LaButti K."/>
            <person name="Lindquist E.A."/>
            <person name="Lipzen A."/>
            <person name="Lundell T."/>
            <person name="Morin E."/>
            <person name="Murat C."/>
            <person name="Riley R."/>
            <person name="Ohm R."/>
            <person name="Sun H."/>
            <person name="Tunlid A."/>
            <person name="Henrissat B."/>
            <person name="Grigoriev I.V."/>
            <person name="Hibbett D.S."/>
            <person name="Martin F."/>
        </authorList>
    </citation>
    <scope>NUCLEOTIDE SEQUENCE [LARGE SCALE GENOMIC DNA]</scope>
    <source>
        <strain evidence="3">FD-334 SS-4</strain>
    </source>
</reference>
<organism evidence="2 3">
    <name type="scientific">Hypholoma sublateritium (strain FD-334 SS-4)</name>
    <dbReference type="NCBI Taxonomy" id="945553"/>
    <lineage>
        <taxon>Eukaryota</taxon>
        <taxon>Fungi</taxon>
        <taxon>Dikarya</taxon>
        <taxon>Basidiomycota</taxon>
        <taxon>Agaricomycotina</taxon>
        <taxon>Agaricomycetes</taxon>
        <taxon>Agaricomycetidae</taxon>
        <taxon>Agaricales</taxon>
        <taxon>Agaricineae</taxon>
        <taxon>Strophariaceae</taxon>
        <taxon>Hypholoma</taxon>
    </lineage>
</organism>
<dbReference type="AlphaFoldDB" id="A0A0D2P7B0"/>
<keyword evidence="3" id="KW-1185">Reference proteome</keyword>
<evidence type="ECO:0000313" key="3">
    <source>
        <dbReference type="Proteomes" id="UP000054270"/>
    </source>
</evidence>
<accession>A0A0D2P7B0</accession>
<proteinExistence type="predicted"/>
<feature type="region of interest" description="Disordered" evidence="1">
    <location>
        <begin position="124"/>
        <end position="144"/>
    </location>
</feature>
<name>A0A0D2P7B0_HYPSF</name>
<evidence type="ECO:0000313" key="2">
    <source>
        <dbReference type="EMBL" id="KJA26844.1"/>
    </source>
</evidence>
<gene>
    <name evidence="2" type="ORF">HYPSUDRAFT_1033011</name>
</gene>
<dbReference type="EMBL" id="KN817526">
    <property type="protein sequence ID" value="KJA26844.1"/>
    <property type="molecule type" value="Genomic_DNA"/>
</dbReference>
<evidence type="ECO:0000256" key="1">
    <source>
        <dbReference type="SAM" id="MobiDB-lite"/>
    </source>
</evidence>
<sequence length="319" mass="34643">MANPRTGPPRAHGHACWHPPTDLARTAIPRANLRRFVQIGSRPDRGYIERPPHRAPGGLAWTGVDSAVARAGKPAAGRPVCMVPVLWGCGATVFACPSVTGFLRATGLRWRHWAGVEAGPAAGRSTALQRNGGRHGGSCIQDAGRPSFQSTRTWAVIHPEFHYYLHGPTHRRFLVAVKRKAYARITAAVLWFWGAFRAPQWSTVPGPTARHRRPPSTPRFCIGFRGRISPSTPILCALPRRLHGRSAACAVGTARVMGICCPTPTLFHACKHNVGSTHQEETNCPLPSTPPCVLGHVRPNYYGCCTHVICTAMYTGTSQ</sequence>